<dbReference type="PANTHER" id="PTHR32089">
    <property type="entry name" value="METHYL-ACCEPTING CHEMOTAXIS PROTEIN MCPB"/>
    <property type="match status" value="1"/>
</dbReference>
<keyword evidence="2" id="KW-1003">Cell membrane</keyword>
<dbReference type="Proteomes" id="UP000030700">
    <property type="component" value="Unassembled WGS sequence"/>
</dbReference>
<dbReference type="SMART" id="SM00283">
    <property type="entry name" value="MA"/>
    <property type="match status" value="1"/>
</dbReference>
<proteinExistence type="inferred from homology"/>
<comment type="similarity">
    <text evidence="7">Belongs to the methyl-accepting chemotaxis (MCP) protein family.</text>
</comment>
<dbReference type="AlphaFoldDB" id="A0A0S6W0W3"/>
<organism evidence="13">
    <name type="scientific">Candidatus Moduliflexus flocculans</name>
    <dbReference type="NCBI Taxonomy" id="1499966"/>
    <lineage>
        <taxon>Bacteria</taxon>
        <taxon>Candidatus Moduliflexota</taxon>
        <taxon>Candidatus Moduliflexia</taxon>
        <taxon>Candidatus Moduliflexales</taxon>
        <taxon>Candidatus Moduliflexaceae</taxon>
    </lineage>
</organism>
<evidence type="ECO:0000259" key="12">
    <source>
        <dbReference type="PROSITE" id="PS50885"/>
    </source>
</evidence>
<keyword evidence="14" id="KW-1185">Reference proteome</keyword>
<evidence type="ECO:0000256" key="10">
    <source>
        <dbReference type="SAM" id="Phobius"/>
    </source>
</evidence>
<evidence type="ECO:0000313" key="14">
    <source>
        <dbReference type="Proteomes" id="UP000030700"/>
    </source>
</evidence>
<evidence type="ECO:0000256" key="7">
    <source>
        <dbReference type="ARBA" id="ARBA00029447"/>
    </source>
</evidence>
<dbReference type="PROSITE" id="PS50885">
    <property type="entry name" value="HAMP"/>
    <property type="match status" value="1"/>
</dbReference>
<protein>
    <submittedName>
        <fullName evidence="13">Methyl-accepting chemotaxis sensory transducer with Cache sensor</fullName>
    </submittedName>
</protein>
<evidence type="ECO:0000256" key="4">
    <source>
        <dbReference type="ARBA" id="ARBA00022989"/>
    </source>
</evidence>
<sequence>MFKSLRTQLLIVMISLFVVTFVTVLFFSRRITERSMQASANEGSQNAMKLAMVALEDQYKNLLQFKATMFESYQRKLRDLVMIQDALVRSAYQDAQRGKLTTEAAQRDVLEKLRLLRYGENDYFWVSNYQSTLISHPDDKLNGADFSQIKDVKGNLIVPPMVEIARKQGTGYYSYWWKRLGTEEPIEKLSYAKHFQEWEWVCGTGFYIDDIEKEAQRWIDSMIDDLRKAFAQITIANTGYLFVFDKEKRVIIHPTLKSDELASLKDPVSGRLLFDELVEAAKTPNVAFEYAWDRPDHPGEYRFQKQSYVTYFEPLGWYLASSVYQDELYAPMRRLGVQISLIFAVVLLAAIIIAIMFAHMLSAPIRDMGERVKRLSNFDLNVTFNEHSSLYEISYLSTYLNEMLRSFRSVVGQVQHSGIQVTSSATELSATAKEQEATMESQIASTSHVVTAVKDISELSTHLAETMENVAVMLNNATGFANKGQSDLLHMEEAMRHMEEASRSISGRLEAISEKTDNITTVVTTINKVAEQTNLLSLNASIEAEKAGEFGRGFTVVAREIRRLADQTAVATLDIGRMVQEMQSAVSSGIMEMDKFIAEVRHSAEDVGKISMQLTLIIDQVQALAPSFDEVNAAMGRQSRNGQHINSLMANLSEEMDQTREALHETYSAIEQLNDAARGLQKEVSRFQIN</sequence>
<dbReference type="Gene3D" id="1.10.287.950">
    <property type="entry name" value="Methyl-accepting chemotaxis protein"/>
    <property type="match status" value="1"/>
</dbReference>
<dbReference type="EMBL" id="DF820459">
    <property type="protein sequence ID" value="GAK53381.1"/>
    <property type="molecule type" value="Genomic_DNA"/>
</dbReference>
<evidence type="ECO:0000256" key="8">
    <source>
        <dbReference type="PROSITE-ProRule" id="PRU00284"/>
    </source>
</evidence>
<dbReference type="Pfam" id="PF00015">
    <property type="entry name" value="MCPsignal"/>
    <property type="match status" value="1"/>
</dbReference>
<dbReference type="HOGENOM" id="CLU_000445_107_21_0"/>
<dbReference type="SUPFAM" id="SSF58104">
    <property type="entry name" value="Methyl-accepting chemotaxis protein (MCP) signaling domain"/>
    <property type="match status" value="1"/>
</dbReference>
<gene>
    <name evidence="13" type="ORF">U14_04646</name>
</gene>
<dbReference type="InterPro" id="IPR004010">
    <property type="entry name" value="Double_Cache_2"/>
</dbReference>
<evidence type="ECO:0000313" key="13">
    <source>
        <dbReference type="EMBL" id="GAK53381.1"/>
    </source>
</evidence>
<dbReference type="CDD" id="cd12912">
    <property type="entry name" value="PDC2_MCP_like"/>
    <property type="match status" value="1"/>
</dbReference>
<evidence type="ECO:0000256" key="2">
    <source>
        <dbReference type="ARBA" id="ARBA00022475"/>
    </source>
</evidence>
<keyword evidence="3 10" id="KW-0812">Transmembrane</keyword>
<dbReference type="InterPro" id="IPR003660">
    <property type="entry name" value="HAMP_dom"/>
</dbReference>
<keyword evidence="6 8" id="KW-0807">Transducer</keyword>
<dbReference type="GO" id="GO:0005886">
    <property type="term" value="C:plasma membrane"/>
    <property type="evidence" value="ECO:0007669"/>
    <property type="project" value="UniProtKB-SubCell"/>
</dbReference>
<dbReference type="PROSITE" id="PS50111">
    <property type="entry name" value="CHEMOTAXIS_TRANSDUC_2"/>
    <property type="match status" value="1"/>
</dbReference>
<evidence type="ECO:0000259" key="11">
    <source>
        <dbReference type="PROSITE" id="PS50111"/>
    </source>
</evidence>
<evidence type="ECO:0000256" key="1">
    <source>
        <dbReference type="ARBA" id="ARBA00004651"/>
    </source>
</evidence>
<name>A0A0S6W0W3_9BACT</name>
<feature type="domain" description="Methyl-accepting transducer" evidence="11">
    <location>
        <begin position="417"/>
        <end position="653"/>
    </location>
</feature>
<accession>A0A0S6W0W3</accession>
<evidence type="ECO:0000256" key="9">
    <source>
        <dbReference type="SAM" id="Coils"/>
    </source>
</evidence>
<feature type="domain" description="HAMP" evidence="12">
    <location>
        <begin position="359"/>
        <end position="412"/>
    </location>
</feature>
<dbReference type="GO" id="GO:0007165">
    <property type="term" value="P:signal transduction"/>
    <property type="evidence" value="ECO:0007669"/>
    <property type="project" value="UniProtKB-KW"/>
</dbReference>
<dbReference type="Pfam" id="PF08269">
    <property type="entry name" value="dCache_2"/>
    <property type="match status" value="1"/>
</dbReference>
<evidence type="ECO:0000256" key="6">
    <source>
        <dbReference type="ARBA" id="ARBA00023224"/>
    </source>
</evidence>
<feature type="transmembrane region" description="Helical" evidence="10">
    <location>
        <begin position="341"/>
        <end position="361"/>
    </location>
</feature>
<feature type="coiled-coil region" evidence="9">
    <location>
        <begin position="649"/>
        <end position="690"/>
    </location>
</feature>
<evidence type="ECO:0000256" key="5">
    <source>
        <dbReference type="ARBA" id="ARBA00023136"/>
    </source>
</evidence>
<evidence type="ECO:0000256" key="3">
    <source>
        <dbReference type="ARBA" id="ARBA00022692"/>
    </source>
</evidence>
<keyword evidence="5 10" id="KW-0472">Membrane</keyword>
<dbReference type="InterPro" id="IPR004089">
    <property type="entry name" value="MCPsignal_dom"/>
</dbReference>
<dbReference type="InterPro" id="IPR033480">
    <property type="entry name" value="sCache_2"/>
</dbReference>
<keyword evidence="4 10" id="KW-1133">Transmembrane helix</keyword>
<comment type="subcellular location">
    <subcellularLocation>
        <location evidence="1">Cell membrane</location>
        <topology evidence="1">Multi-pass membrane protein</topology>
    </subcellularLocation>
</comment>
<reference evidence="13" key="1">
    <citation type="journal article" date="2015" name="PeerJ">
        <title>First genomic representation of candidate bacterial phylum KSB3 points to enhanced environmental sensing as a trigger of wastewater bulking.</title>
        <authorList>
            <person name="Sekiguchi Y."/>
            <person name="Ohashi A."/>
            <person name="Parks D.H."/>
            <person name="Yamauchi T."/>
            <person name="Tyson G.W."/>
            <person name="Hugenholtz P."/>
        </authorList>
    </citation>
    <scope>NUCLEOTIDE SEQUENCE [LARGE SCALE GENOMIC DNA]</scope>
</reference>
<dbReference type="SMART" id="SM01049">
    <property type="entry name" value="Cache_2"/>
    <property type="match status" value="1"/>
</dbReference>
<keyword evidence="9" id="KW-0175">Coiled coil</keyword>
<dbReference type="Gene3D" id="3.30.450.20">
    <property type="entry name" value="PAS domain"/>
    <property type="match status" value="2"/>
</dbReference>
<dbReference type="PANTHER" id="PTHR32089:SF120">
    <property type="entry name" value="METHYL-ACCEPTING CHEMOTAXIS PROTEIN TLPQ"/>
    <property type="match status" value="1"/>
</dbReference>
<feature type="transmembrane region" description="Helical" evidence="10">
    <location>
        <begin position="6"/>
        <end position="27"/>
    </location>
</feature>
<dbReference type="STRING" id="1499966.U14_04646"/>